<dbReference type="Pfam" id="PF12728">
    <property type="entry name" value="HTH_17"/>
    <property type="match status" value="1"/>
</dbReference>
<protein>
    <submittedName>
        <fullName evidence="2">Helix-turn-helix domain-containing protein</fullName>
    </submittedName>
</protein>
<proteinExistence type="predicted"/>
<accession>A0A6I2RJP9</accession>
<dbReference type="EMBL" id="WKPO01000021">
    <property type="protein sequence ID" value="MSB49810.1"/>
    <property type="molecule type" value="Genomic_DNA"/>
</dbReference>
<dbReference type="Proteomes" id="UP000429811">
    <property type="component" value="Unassembled WGS sequence"/>
</dbReference>
<evidence type="ECO:0000313" key="3">
    <source>
        <dbReference type="Proteomes" id="UP000429811"/>
    </source>
</evidence>
<evidence type="ECO:0000313" key="2">
    <source>
        <dbReference type="EMBL" id="MSB49810.1"/>
    </source>
</evidence>
<dbReference type="InterPro" id="IPR041657">
    <property type="entry name" value="HTH_17"/>
</dbReference>
<sequence>MKMSVCKSYGDLPLFLNAKLVAQVLGVSISTAYEVMHEPGFPTLRVGSRMVVPKEKFIQWAEEQSGGAK</sequence>
<comment type="caution">
    <text evidence="2">The sequence shown here is derived from an EMBL/GenBank/DDBJ whole genome shotgun (WGS) entry which is preliminary data.</text>
</comment>
<dbReference type="RefSeq" id="WP_138308004.1">
    <property type="nucleotide sequence ID" value="NZ_CP084007.1"/>
</dbReference>
<reference evidence="2 3" key="1">
    <citation type="journal article" date="2019" name="Nat. Med.">
        <title>A library of human gut bacterial isolates paired with longitudinal multiomics data enables mechanistic microbiome research.</title>
        <authorList>
            <person name="Poyet M."/>
            <person name="Groussin M."/>
            <person name="Gibbons S.M."/>
            <person name="Avila-Pacheco J."/>
            <person name="Jiang X."/>
            <person name="Kearney S.M."/>
            <person name="Perrotta A.R."/>
            <person name="Berdy B."/>
            <person name="Zhao S."/>
            <person name="Lieberman T.D."/>
            <person name="Swanson P.K."/>
            <person name="Smith M."/>
            <person name="Roesemann S."/>
            <person name="Alexander J.E."/>
            <person name="Rich S.A."/>
            <person name="Livny J."/>
            <person name="Vlamakis H."/>
            <person name="Clish C."/>
            <person name="Bullock K."/>
            <person name="Deik A."/>
            <person name="Scott J."/>
            <person name="Pierce K.A."/>
            <person name="Xavier R.J."/>
            <person name="Alm E.J."/>
        </authorList>
    </citation>
    <scope>NUCLEOTIDE SEQUENCE [LARGE SCALE GENOMIC DNA]</scope>
    <source>
        <strain evidence="2 3">BIOML-A5</strain>
    </source>
</reference>
<dbReference type="AlphaFoldDB" id="A0A6I2RJP9"/>
<name>A0A6I2RJP9_FLAPL</name>
<feature type="domain" description="Helix-turn-helix" evidence="1">
    <location>
        <begin position="17"/>
        <end position="65"/>
    </location>
</feature>
<gene>
    <name evidence="2" type="ORF">GKE90_14080</name>
</gene>
<organism evidence="2 3">
    <name type="scientific">Flavonifractor plautii</name>
    <name type="common">Fusobacterium plautii</name>
    <dbReference type="NCBI Taxonomy" id="292800"/>
    <lineage>
        <taxon>Bacteria</taxon>
        <taxon>Bacillati</taxon>
        <taxon>Bacillota</taxon>
        <taxon>Clostridia</taxon>
        <taxon>Eubacteriales</taxon>
        <taxon>Oscillospiraceae</taxon>
        <taxon>Flavonifractor</taxon>
    </lineage>
</organism>
<evidence type="ECO:0000259" key="1">
    <source>
        <dbReference type="Pfam" id="PF12728"/>
    </source>
</evidence>